<dbReference type="AlphaFoldDB" id="T1K233"/>
<dbReference type="InterPro" id="IPR001926">
    <property type="entry name" value="TrpB-like_PALP"/>
</dbReference>
<evidence type="ECO:0000256" key="5">
    <source>
        <dbReference type="ARBA" id="ARBA00023239"/>
    </source>
</evidence>
<dbReference type="STRING" id="32264.T1K233"/>
<keyword evidence="4" id="KW-0663">Pyridoxal phosphate</keyword>
<evidence type="ECO:0000256" key="2">
    <source>
        <dbReference type="ARBA" id="ARBA00010869"/>
    </source>
</evidence>
<dbReference type="OrthoDB" id="6492459at2759"/>
<dbReference type="InterPro" id="IPR000634">
    <property type="entry name" value="Ser/Thr_deHydtase_PyrdxlP-BS"/>
</dbReference>
<dbReference type="OMA" id="AEQGCEH"/>
<comment type="catalytic activity">
    <reaction evidence="8">
        <text>L-serine = pyruvate + NH4(+)</text>
        <dbReference type="Rhea" id="RHEA:19169"/>
        <dbReference type="ChEBI" id="CHEBI:15361"/>
        <dbReference type="ChEBI" id="CHEBI:28938"/>
        <dbReference type="ChEBI" id="CHEBI:33384"/>
        <dbReference type="EC" id="4.3.1.17"/>
    </reaction>
</comment>
<organism evidence="10 11">
    <name type="scientific">Tetranychus urticae</name>
    <name type="common">Two-spotted spider mite</name>
    <dbReference type="NCBI Taxonomy" id="32264"/>
    <lineage>
        <taxon>Eukaryota</taxon>
        <taxon>Metazoa</taxon>
        <taxon>Ecdysozoa</taxon>
        <taxon>Arthropoda</taxon>
        <taxon>Chelicerata</taxon>
        <taxon>Arachnida</taxon>
        <taxon>Acari</taxon>
        <taxon>Acariformes</taxon>
        <taxon>Trombidiformes</taxon>
        <taxon>Prostigmata</taxon>
        <taxon>Eleutherengona</taxon>
        <taxon>Raphignathae</taxon>
        <taxon>Tetranychoidea</taxon>
        <taxon>Tetranychidae</taxon>
        <taxon>Tetranychus</taxon>
    </lineage>
</organism>
<evidence type="ECO:0000256" key="7">
    <source>
        <dbReference type="ARBA" id="ARBA00042605"/>
    </source>
</evidence>
<dbReference type="PANTHER" id="PTHR48078:SF2">
    <property type="entry name" value="CATABOLIC L-SERINE_THREONINE DEHYDRATASE"/>
    <property type="match status" value="1"/>
</dbReference>
<evidence type="ECO:0000259" key="9">
    <source>
        <dbReference type="Pfam" id="PF00291"/>
    </source>
</evidence>
<dbReference type="PANTHER" id="PTHR48078">
    <property type="entry name" value="THREONINE DEHYDRATASE, MITOCHONDRIAL-RELATED"/>
    <property type="match status" value="1"/>
</dbReference>
<reference evidence="10" key="2">
    <citation type="submission" date="2015-06" db="UniProtKB">
        <authorList>
            <consortium name="EnsemblMetazoa"/>
        </authorList>
    </citation>
    <scope>IDENTIFICATION</scope>
</reference>
<dbReference type="GO" id="GO:0009097">
    <property type="term" value="P:isoleucine biosynthetic process"/>
    <property type="evidence" value="ECO:0007669"/>
    <property type="project" value="TreeGrafter"/>
</dbReference>
<evidence type="ECO:0000256" key="6">
    <source>
        <dbReference type="ARBA" id="ARBA00041766"/>
    </source>
</evidence>
<dbReference type="InterPro" id="IPR050147">
    <property type="entry name" value="Ser/Thr_Dehydratase"/>
</dbReference>
<dbReference type="GO" id="GO:0006567">
    <property type="term" value="P:L-threonine catabolic process"/>
    <property type="evidence" value="ECO:0007669"/>
    <property type="project" value="TreeGrafter"/>
</dbReference>
<dbReference type="InterPro" id="IPR036052">
    <property type="entry name" value="TrpB-like_PALP_sf"/>
</dbReference>
<dbReference type="GO" id="GO:0030170">
    <property type="term" value="F:pyridoxal phosphate binding"/>
    <property type="evidence" value="ECO:0007669"/>
    <property type="project" value="InterPro"/>
</dbReference>
<protein>
    <recommendedName>
        <fullName evidence="3">L-serine ammonia-lyase</fullName>
        <ecNumber evidence="3">4.3.1.17</ecNumber>
    </recommendedName>
    <alternativeName>
        <fullName evidence="6">L-serine deaminase</fullName>
    </alternativeName>
    <alternativeName>
        <fullName evidence="7">L-threonine dehydratase</fullName>
    </alternativeName>
</protein>
<dbReference type="eggNOG" id="KOG1250">
    <property type="taxonomic scope" value="Eukaryota"/>
</dbReference>
<keyword evidence="5" id="KW-0456">Lyase</keyword>
<evidence type="ECO:0000313" key="11">
    <source>
        <dbReference type="Proteomes" id="UP000015104"/>
    </source>
</evidence>
<dbReference type="GO" id="GO:0004794">
    <property type="term" value="F:threonine deaminase activity"/>
    <property type="evidence" value="ECO:0007669"/>
    <property type="project" value="TreeGrafter"/>
</dbReference>
<dbReference type="PROSITE" id="PS00165">
    <property type="entry name" value="DEHYDRATASE_SER_THR"/>
    <property type="match status" value="1"/>
</dbReference>
<dbReference type="EC" id="4.3.1.17" evidence="3"/>
<name>T1K233_TETUR</name>
<comment type="cofactor">
    <cofactor evidence="1">
        <name>pyridoxal 5'-phosphate</name>
        <dbReference type="ChEBI" id="CHEBI:597326"/>
    </cofactor>
</comment>
<proteinExistence type="inferred from homology"/>
<comment type="similarity">
    <text evidence="2">Belongs to the serine/threonine dehydratase family.</text>
</comment>
<evidence type="ECO:0000256" key="1">
    <source>
        <dbReference type="ARBA" id="ARBA00001933"/>
    </source>
</evidence>
<evidence type="ECO:0000313" key="10">
    <source>
        <dbReference type="EnsemblMetazoa" id="tetur04g03570.1"/>
    </source>
</evidence>
<accession>T1K233</accession>
<dbReference type="HOGENOM" id="CLU_021152_3_0_1"/>
<dbReference type="Gene3D" id="3.40.50.1100">
    <property type="match status" value="2"/>
</dbReference>
<reference evidence="11" key="1">
    <citation type="submission" date="2011-08" db="EMBL/GenBank/DDBJ databases">
        <authorList>
            <person name="Rombauts S."/>
        </authorList>
    </citation>
    <scope>NUCLEOTIDE SEQUENCE</scope>
    <source>
        <strain evidence="11">London</strain>
    </source>
</reference>
<feature type="domain" description="Tryptophan synthase beta chain-like PALP" evidence="9">
    <location>
        <begin position="18"/>
        <end position="316"/>
    </location>
</feature>
<evidence type="ECO:0000256" key="8">
    <source>
        <dbReference type="ARBA" id="ARBA00049406"/>
    </source>
</evidence>
<evidence type="ECO:0000256" key="3">
    <source>
        <dbReference type="ARBA" id="ARBA00012093"/>
    </source>
</evidence>
<dbReference type="EMBL" id="CAEY01001358">
    <property type="status" value="NOT_ANNOTATED_CDS"/>
    <property type="molecule type" value="Genomic_DNA"/>
</dbReference>
<sequence length="340" mass="37293">MCSFNKNVKLIQESLHIKSPLVENLSCSEYSNGRPVYLKLDNNQPGGSFKIRGIGRSCQLAKEQGYDEIVCPSGGNAGVASAYAARMLNLKAIIVIFKITSEEIANKIEKEGAQVVRYGNRSDESIDHAKYLASDKTKRRKFIHPFDDPAVWEGNSSLIDEIYRDLNGVQPSLIVTCCGGGGLFCGIMKGLERYKWHSTGVLVMETTGSGSFKAMTENDYKPIKIVCDTLAKTLTSVIVCQEAANYASNPKFNVYSEVVTDLEAMEACLLIADHQRIMVELSCGTVLSALYKGIVSQILSSHPNLPDGPLVMIVCGGNDVKLKDMNEWKRLVDEAKGFNS</sequence>
<dbReference type="GO" id="GO:0006565">
    <property type="term" value="P:L-serine catabolic process"/>
    <property type="evidence" value="ECO:0007669"/>
    <property type="project" value="TreeGrafter"/>
</dbReference>
<dbReference type="Pfam" id="PF00291">
    <property type="entry name" value="PALP"/>
    <property type="match status" value="1"/>
</dbReference>
<dbReference type="EnsemblMetazoa" id="tetur04g03570.1">
    <property type="protein sequence ID" value="tetur04g03570.1"/>
    <property type="gene ID" value="tetur04g03570"/>
</dbReference>
<dbReference type="Proteomes" id="UP000015104">
    <property type="component" value="Unassembled WGS sequence"/>
</dbReference>
<gene>
    <name evidence="10" type="primary">107360073</name>
</gene>
<dbReference type="GO" id="GO:0003941">
    <property type="term" value="F:L-serine ammonia-lyase activity"/>
    <property type="evidence" value="ECO:0007669"/>
    <property type="project" value="UniProtKB-EC"/>
</dbReference>
<evidence type="ECO:0000256" key="4">
    <source>
        <dbReference type="ARBA" id="ARBA00022898"/>
    </source>
</evidence>
<keyword evidence="11" id="KW-1185">Reference proteome</keyword>
<dbReference type="SUPFAM" id="SSF53686">
    <property type="entry name" value="Tryptophan synthase beta subunit-like PLP-dependent enzymes"/>
    <property type="match status" value="1"/>
</dbReference>
<dbReference type="KEGG" id="tut:107360073"/>